<reference evidence="2" key="1">
    <citation type="journal article" date="2019" name="Int. J. Syst. Evol. Microbiol.">
        <title>The Global Catalogue of Microorganisms (GCM) 10K type strain sequencing project: providing services to taxonomists for standard genome sequencing and annotation.</title>
        <authorList>
            <consortium name="The Broad Institute Genomics Platform"/>
            <consortium name="The Broad Institute Genome Sequencing Center for Infectious Disease"/>
            <person name="Wu L."/>
            <person name="Ma J."/>
        </authorList>
    </citation>
    <scope>NUCLEOTIDE SEQUENCE [LARGE SCALE GENOMIC DNA]</scope>
    <source>
        <strain evidence="2">JCM 17986</strain>
    </source>
</reference>
<protein>
    <submittedName>
        <fullName evidence="1">Uncharacterized protein</fullName>
    </submittedName>
</protein>
<evidence type="ECO:0000313" key="1">
    <source>
        <dbReference type="EMBL" id="GAA4974887.1"/>
    </source>
</evidence>
<name>A0ABP9HNK7_9ACTN</name>
<accession>A0ABP9HNK7</accession>
<organism evidence="1 2">
    <name type="scientific">Yinghuangia aomiensis</name>
    <dbReference type="NCBI Taxonomy" id="676205"/>
    <lineage>
        <taxon>Bacteria</taxon>
        <taxon>Bacillati</taxon>
        <taxon>Actinomycetota</taxon>
        <taxon>Actinomycetes</taxon>
        <taxon>Kitasatosporales</taxon>
        <taxon>Streptomycetaceae</taxon>
        <taxon>Yinghuangia</taxon>
    </lineage>
</organism>
<comment type="caution">
    <text evidence="1">The sequence shown here is derived from an EMBL/GenBank/DDBJ whole genome shotgun (WGS) entry which is preliminary data.</text>
</comment>
<evidence type="ECO:0000313" key="2">
    <source>
        <dbReference type="Proteomes" id="UP001500466"/>
    </source>
</evidence>
<gene>
    <name evidence="1" type="ORF">GCM10023205_47100</name>
</gene>
<sequence>MEHALRTTVRGRRVEFPGTIDDIRASLPAEQRAEFDREIGAAPIMDVPLIAFRWSYPPEAREEDDEIVARIKAGEFAGVTYLDVDGDASAAP</sequence>
<dbReference type="Proteomes" id="UP001500466">
    <property type="component" value="Unassembled WGS sequence"/>
</dbReference>
<dbReference type="EMBL" id="BAABHS010000016">
    <property type="protein sequence ID" value="GAA4974887.1"/>
    <property type="molecule type" value="Genomic_DNA"/>
</dbReference>
<proteinExistence type="predicted"/>
<keyword evidence="2" id="KW-1185">Reference proteome</keyword>
<dbReference type="RefSeq" id="WP_345677605.1">
    <property type="nucleotide sequence ID" value="NZ_BAABHS010000016.1"/>
</dbReference>